<keyword evidence="4" id="KW-1185">Reference proteome</keyword>
<name>A0AAD5WNY0_9PEZI</name>
<evidence type="ECO:0000313" key="4">
    <source>
        <dbReference type="Proteomes" id="UP001201980"/>
    </source>
</evidence>
<reference evidence="3" key="1">
    <citation type="submission" date="2022-07" db="EMBL/GenBank/DDBJ databases">
        <title>Draft genome sequence of Zalerion maritima ATCC 34329, a (micro)plastics degrading marine fungus.</title>
        <authorList>
            <person name="Paco A."/>
            <person name="Goncalves M.F.M."/>
            <person name="Rocha-Santos T.A.P."/>
            <person name="Alves A."/>
        </authorList>
    </citation>
    <scope>NUCLEOTIDE SEQUENCE</scope>
    <source>
        <strain evidence="3">ATCC 34329</strain>
    </source>
</reference>
<evidence type="ECO:0000256" key="2">
    <source>
        <dbReference type="SAM" id="SignalP"/>
    </source>
</evidence>
<sequence>MHSLNMLSLLPALLGFSPMLVLAQFDPPSSAYTSGSTATSATSVESPTDDVMNTDIGDDHTDARLECWGEVPAAGPQSILLKAKEEIPKIDRDVVVESQSCETIFEGCEEGVGRGSVQICNLNLGFGRTVTLRNPQEDDGYIDIIKDLEDVEDKCPVWDGMVTADVWHEISQNYKLQVGDFGKPEDCDVGDGK</sequence>
<proteinExistence type="predicted"/>
<dbReference type="EMBL" id="JAKWBI020000331">
    <property type="protein sequence ID" value="KAJ2896459.1"/>
    <property type="molecule type" value="Genomic_DNA"/>
</dbReference>
<evidence type="ECO:0000313" key="3">
    <source>
        <dbReference type="EMBL" id="KAJ2896459.1"/>
    </source>
</evidence>
<accession>A0AAD5WNY0</accession>
<feature type="signal peptide" evidence="2">
    <location>
        <begin position="1"/>
        <end position="23"/>
    </location>
</feature>
<comment type="caution">
    <text evidence="3">The sequence shown here is derived from an EMBL/GenBank/DDBJ whole genome shotgun (WGS) entry which is preliminary data.</text>
</comment>
<dbReference type="AlphaFoldDB" id="A0AAD5WNY0"/>
<dbReference type="Proteomes" id="UP001201980">
    <property type="component" value="Unassembled WGS sequence"/>
</dbReference>
<feature type="chain" id="PRO_5041961901" evidence="2">
    <location>
        <begin position="24"/>
        <end position="193"/>
    </location>
</feature>
<evidence type="ECO:0000256" key="1">
    <source>
        <dbReference type="SAM" id="MobiDB-lite"/>
    </source>
</evidence>
<feature type="region of interest" description="Disordered" evidence="1">
    <location>
        <begin position="32"/>
        <end position="53"/>
    </location>
</feature>
<keyword evidence="2" id="KW-0732">Signal</keyword>
<gene>
    <name evidence="3" type="ORF">MKZ38_005547</name>
</gene>
<protein>
    <submittedName>
        <fullName evidence="3">Uncharacterized protein</fullName>
    </submittedName>
</protein>
<organism evidence="3 4">
    <name type="scientific">Zalerion maritima</name>
    <dbReference type="NCBI Taxonomy" id="339359"/>
    <lineage>
        <taxon>Eukaryota</taxon>
        <taxon>Fungi</taxon>
        <taxon>Dikarya</taxon>
        <taxon>Ascomycota</taxon>
        <taxon>Pezizomycotina</taxon>
        <taxon>Sordariomycetes</taxon>
        <taxon>Lulworthiomycetidae</taxon>
        <taxon>Lulworthiales</taxon>
        <taxon>Lulworthiaceae</taxon>
        <taxon>Zalerion</taxon>
    </lineage>
</organism>
<feature type="compositionally biased region" description="Low complexity" evidence="1">
    <location>
        <begin position="32"/>
        <end position="46"/>
    </location>
</feature>